<dbReference type="RefSeq" id="WP_005398090.1">
    <property type="nucleotide sequence ID" value="NZ_JH601088.1"/>
</dbReference>
<dbReference type="GO" id="GO:0003723">
    <property type="term" value="F:RNA binding"/>
    <property type="evidence" value="ECO:0007669"/>
    <property type="project" value="InterPro"/>
</dbReference>
<accession>H3NN32</accession>
<dbReference type="InterPro" id="IPR032819">
    <property type="entry name" value="TruB_C"/>
</dbReference>
<gene>
    <name evidence="5" type="primary">truB</name>
    <name evidence="8" type="ORF">HMPREF9709_00743</name>
</gene>
<dbReference type="HAMAP" id="MF_01080">
    <property type="entry name" value="TruB_bact"/>
    <property type="match status" value="1"/>
</dbReference>
<evidence type="ECO:0000313" key="8">
    <source>
        <dbReference type="EMBL" id="EHR34436.1"/>
    </source>
</evidence>
<reference evidence="8 9" key="1">
    <citation type="submission" date="2012-01" db="EMBL/GenBank/DDBJ databases">
        <title>The Genome Sequence of Helcococcus kunzii ATCC 51366.</title>
        <authorList>
            <consortium name="The Broad Institute Genome Sequencing Platform"/>
            <person name="Earl A."/>
            <person name="Ward D."/>
            <person name="Feldgarden M."/>
            <person name="Gevers D."/>
            <person name="Huys G."/>
            <person name="Young S.K."/>
            <person name="Zeng Q."/>
            <person name="Gargeya S."/>
            <person name="Fitzgerald M."/>
            <person name="Haas B."/>
            <person name="Abouelleil A."/>
            <person name="Alvarado L."/>
            <person name="Arachchi H.M."/>
            <person name="Berlin A."/>
            <person name="Chapman S.B."/>
            <person name="Gearin G."/>
            <person name="Goldberg J."/>
            <person name="Griggs A."/>
            <person name="Gujja S."/>
            <person name="Hansen M."/>
            <person name="Heiman D."/>
            <person name="Howarth C."/>
            <person name="Larimer J."/>
            <person name="Lui A."/>
            <person name="MacDonald P.J.P."/>
            <person name="McCowen C."/>
            <person name="Montmayeur A."/>
            <person name="Murphy C."/>
            <person name="Neiman D."/>
            <person name="Pearson M."/>
            <person name="Priest M."/>
            <person name="Roberts A."/>
            <person name="Saif S."/>
            <person name="Shea T."/>
            <person name="Sisk P."/>
            <person name="Stolte C."/>
            <person name="Sykes S."/>
            <person name="Wortman J."/>
            <person name="Nusbaum C."/>
            <person name="Birren B."/>
        </authorList>
    </citation>
    <scope>NUCLEOTIDE SEQUENCE [LARGE SCALE GENOMIC DNA]</scope>
    <source>
        <strain evidence="8 9">ATCC 51366</strain>
    </source>
</reference>
<dbReference type="PANTHER" id="PTHR13767:SF2">
    <property type="entry name" value="PSEUDOURIDYLATE SYNTHASE TRUB1"/>
    <property type="match status" value="1"/>
</dbReference>
<feature type="active site" description="Nucleophile" evidence="5">
    <location>
        <position position="39"/>
    </location>
</feature>
<evidence type="ECO:0000256" key="1">
    <source>
        <dbReference type="ARBA" id="ARBA00000385"/>
    </source>
</evidence>
<dbReference type="GO" id="GO:1990481">
    <property type="term" value="P:mRNA pseudouridine synthesis"/>
    <property type="evidence" value="ECO:0007669"/>
    <property type="project" value="TreeGrafter"/>
</dbReference>
<proteinExistence type="inferred from homology"/>
<keyword evidence="9" id="KW-1185">Reference proteome</keyword>
<protein>
    <recommendedName>
        <fullName evidence="5">tRNA pseudouridine synthase B</fullName>
        <ecNumber evidence="5">5.4.99.25</ecNumber>
    </recommendedName>
    <alternativeName>
        <fullName evidence="5">tRNA pseudouridine(55) synthase</fullName>
        <shortName evidence="5">Psi55 synthase</shortName>
    </alternativeName>
    <alternativeName>
        <fullName evidence="5">tRNA pseudouridylate synthase</fullName>
    </alternativeName>
    <alternativeName>
        <fullName evidence="5">tRNA-uridine isomerase</fullName>
    </alternativeName>
</protein>
<comment type="similarity">
    <text evidence="2 5">Belongs to the pseudouridine synthase TruB family. Type 1 subfamily.</text>
</comment>
<feature type="domain" description="tRNA pseudouridylate synthase B C-terminal" evidence="7">
    <location>
        <begin position="173"/>
        <end position="229"/>
    </location>
</feature>
<evidence type="ECO:0000259" key="6">
    <source>
        <dbReference type="Pfam" id="PF01509"/>
    </source>
</evidence>
<dbReference type="InterPro" id="IPR020103">
    <property type="entry name" value="PsdUridine_synth_cat_dom_sf"/>
</dbReference>
<evidence type="ECO:0000256" key="5">
    <source>
        <dbReference type="HAMAP-Rule" id="MF_01080"/>
    </source>
</evidence>
<dbReference type="AlphaFoldDB" id="H3NN32"/>
<dbReference type="eggNOG" id="COG0130">
    <property type="taxonomic scope" value="Bacteria"/>
</dbReference>
<dbReference type="Gene3D" id="3.30.2350.10">
    <property type="entry name" value="Pseudouridine synthase"/>
    <property type="match status" value="1"/>
</dbReference>
<dbReference type="PANTHER" id="PTHR13767">
    <property type="entry name" value="TRNA-PSEUDOURIDINE SYNTHASE"/>
    <property type="match status" value="1"/>
</dbReference>
<evidence type="ECO:0000256" key="3">
    <source>
        <dbReference type="ARBA" id="ARBA00022694"/>
    </source>
</evidence>
<feature type="domain" description="Pseudouridine synthase II N-terminal" evidence="6">
    <location>
        <begin position="24"/>
        <end position="172"/>
    </location>
</feature>
<dbReference type="GO" id="GO:0160148">
    <property type="term" value="F:tRNA pseudouridine(55) synthase activity"/>
    <property type="evidence" value="ECO:0007669"/>
    <property type="project" value="UniProtKB-EC"/>
</dbReference>
<evidence type="ECO:0000256" key="2">
    <source>
        <dbReference type="ARBA" id="ARBA00005642"/>
    </source>
</evidence>
<evidence type="ECO:0000256" key="4">
    <source>
        <dbReference type="ARBA" id="ARBA00023235"/>
    </source>
</evidence>
<name>H3NN32_9FIRM</name>
<dbReference type="OrthoDB" id="9802309at2"/>
<keyword evidence="3 5" id="KW-0819">tRNA processing</keyword>
<dbReference type="GeneID" id="96998746"/>
<dbReference type="EMBL" id="AGEI01000020">
    <property type="protein sequence ID" value="EHR34436.1"/>
    <property type="molecule type" value="Genomic_DNA"/>
</dbReference>
<dbReference type="SUPFAM" id="SSF55120">
    <property type="entry name" value="Pseudouridine synthase"/>
    <property type="match status" value="1"/>
</dbReference>
<dbReference type="Proteomes" id="UP000004191">
    <property type="component" value="Unassembled WGS sequence"/>
</dbReference>
<sequence length="297" mass="33607">MKTGILVVNKSESLTSHDVVSILRRKLNIKRIGHTGTLDPMATGVLPICIGNSTRISSYIMEQGKSYIAELKFGTSTTTYDSTGDVVDKSDNTLFSEKQINDALASFKGEIEQYPPKYSAIKVDGKKLYEYARQGQDVEIKPRKIKIYDIKLISIKDETCVIEIDCSKGTYIRSLIHDLGLKLNSFAHMTDLVRNRVGKFYLKDALDISKIDEYNLSEIESRIIDMEDALYNLNKIDIKDDVFIRLINGQKLNINSLTFNGKYLENDDIIVSVNNKFIGIGKVKNNILKMEKVLCQE</sequence>
<evidence type="ECO:0000259" key="7">
    <source>
        <dbReference type="Pfam" id="PF16198"/>
    </source>
</evidence>
<evidence type="ECO:0000313" key="9">
    <source>
        <dbReference type="Proteomes" id="UP000004191"/>
    </source>
</evidence>
<dbReference type="PATRIC" id="fig|883114.3.peg.736"/>
<comment type="catalytic activity">
    <reaction evidence="1 5">
        <text>uridine(55) in tRNA = pseudouridine(55) in tRNA</text>
        <dbReference type="Rhea" id="RHEA:42532"/>
        <dbReference type="Rhea" id="RHEA-COMP:10101"/>
        <dbReference type="Rhea" id="RHEA-COMP:10102"/>
        <dbReference type="ChEBI" id="CHEBI:65314"/>
        <dbReference type="ChEBI" id="CHEBI:65315"/>
        <dbReference type="EC" id="5.4.99.25"/>
    </reaction>
</comment>
<dbReference type="NCBIfam" id="TIGR00431">
    <property type="entry name" value="TruB"/>
    <property type="match status" value="1"/>
</dbReference>
<dbReference type="InterPro" id="IPR014780">
    <property type="entry name" value="tRNA_psdUridine_synth_TruB"/>
</dbReference>
<comment type="function">
    <text evidence="5">Responsible for synthesis of pseudouridine from uracil-55 in the psi GC loop of transfer RNAs.</text>
</comment>
<dbReference type="CDD" id="cd02573">
    <property type="entry name" value="PseudoU_synth_EcTruB"/>
    <property type="match status" value="1"/>
</dbReference>
<comment type="caution">
    <text evidence="8">The sequence shown here is derived from an EMBL/GenBank/DDBJ whole genome shotgun (WGS) entry which is preliminary data.</text>
</comment>
<dbReference type="Pfam" id="PF01509">
    <property type="entry name" value="TruB_N"/>
    <property type="match status" value="1"/>
</dbReference>
<keyword evidence="4 5" id="KW-0413">Isomerase</keyword>
<dbReference type="EC" id="5.4.99.25" evidence="5"/>
<dbReference type="Pfam" id="PF16198">
    <property type="entry name" value="TruB_C_2"/>
    <property type="match status" value="1"/>
</dbReference>
<organism evidence="8 9">
    <name type="scientific">Helcococcus kunzii ATCC 51366</name>
    <dbReference type="NCBI Taxonomy" id="883114"/>
    <lineage>
        <taxon>Bacteria</taxon>
        <taxon>Bacillati</taxon>
        <taxon>Bacillota</taxon>
        <taxon>Tissierellia</taxon>
        <taxon>Tissierellales</taxon>
        <taxon>Peptoniphilaceae</taxon>
        <taxon>Helcococcus</taxon>
    </lineage>
</organism>
<dbReference type="FunFam" id="3.30.2350.10:FF:000011">
    <property type="entry name" value="tRNA pseudouridine synthase B"/>
    <property type="match status" value="1"/>
</dbReference>
<dbReference type="InterPro" id="IPR002501">
    <property type="entry name" value="PsdUridine_synth_N"/>
</dbReference>
<dbReference type="STRING" id="883114.HMPREF9709_00743"/>
<dbReference type="GO" id="GO:0031119">
    <property type="term" value="P:tRNA pseudouridine synthesis"/>
    <property type="evidence" value="ECO:0007669"/>
    <property type="project" value="UniProtKB-UniRule"/>
</dbReference>
<dbReference type="HOGENOM" id="CLU_032087_0_1_9"/>